<evidence type="ECO:0000256" key="8">
    <source>
        <dbReference type="SAM" id="Coils"/>
    </source>
</evidence>
<dbReference type="InterPro" id="IPR012910">
    <property type="entry name" value="Plug_dom"/>
</dbReference>
<dbReference type="InterPro" id="IPR023997">
    <property type="entry name" value="TonB-dep_OMP_SusC/RagA_CS"/>
</dbReference>
<evidence type="ECO:0000256" key="3">
    <source>
        <dbReference type="ARBA" id="ARBA00022452"/>
    </source>
</evidence>
<gene>
    <name evidence="10" type="ORF">GA0116948_10866</name>
</gene>
<keyword evidence="2 7" id="KW-0813">Transport</keyword>
<keyword evidence="11" id="KW-1185">Reference proteome</keyword>
<proteinExistence type="inferred from homology"/>
<dbReference type="Gene3D" id="2.60.40.1120">
    <property type="entry name" value="Carboxypeptidase-like, regulatory domain"/>
    <property type="match status" value="1"/>
</dbReference>
<dbReference type="InterPro" id="IPR036942">
    <property type="entry name" value="Beta-barrel_TonB_sf"/>
</dbReference>
<dbReference type="Gene3D" id="2.40.170.20">
    <property type="entry name" value="TonB-dependent receptor, beta-barrel domain"/>
    <property type="match status" value="1"/>
</dbReference>
<dbReference type="Gene3D" id="2.170.130.10">
    <property type="entry name" value="TonB-dependent receptor, plug domain"/>
    <property type="match status" value="1"/>
</dbReference>
<keyword evidence="8" id="KW-0175">Coiled coil</keyword>
<protein>
    <submittedName>
        <fullName evidence="10">TonB-linked outer membrane protein, SusC/RagA family</fullName>
    </submittedName>
</protein>
<comment type="similarity">
    <text evidence="7">Belongs to the TonB-dependent receptor family.</text>
</comment>
<dbReference type="NCBIfam" id="TIGR04056">
    <property type="entry name" value="OMP_RagA_SusC"/>
    <property type="match status" value="1"/>
</dbReference>
<sequence>MYYYSTAKMLNSRLCGKNRRLVAVVLPQIILTIVILALSGSRAVYAQSSRITLRVKNQTVIHVLKRITTTTGITFFYNREELEKLPRVTLHVVDETADNILSLLLKDQPLHVQHIGQVMAIVTDKTSDNGAVSRQISGVVTDKNGTPLSQANIVQAGTTNGTVSDVDGRFRLSLQPIPAQALQVSYLGMQSQQLPVGTQSILHVILQPAFTAMNEVVINGYSSVRQKYSAASVTSLKVDDLDRSDQLSVDNMLQGKVPGLNINMNSTVPGAAPKIRLRGTATLMGSREPVWVIDGIIANPPVKLDPMDINSLDNVNLMSSPVIGLNPIDIERIDVLKDAAAAALYGVNGGNGVIVITTKKGNYHQGPQVSFSQMLNISARPTYRHLNRMNAAERMDLSKEAIDKGLNFSNGVLPQSFEQDYTDYSKGKITENELQQREKEYAAMNTDWFNILFNNGVSQRYNVSITGGGDKTAYYASLGYASQQGPAIFTHAQQFSGLLHITQRLAPGLQTGIKLSGTRHTGVYPYQLDPYQYAYNTARTLPYTKNGQRFYYNPSYYTPNWSLQDYEMDTAQLSQFNIVSDMENSRTRTSVNTYNVVANADYTFLKFFKVHGLYGFGSSDTRNSTYAGESTFYVANRYRLGLAPNMPYTDGAKSNIILPAGGEYQETNTGQSDYTLRHSLEYSRVLGSHFIQVMAGNELRQLKYTINKLFLMGYYPDSGKVSHPPDAAQYPLYEAFMQQYADTTVHHLIKQYRQLSWYGMLVYSYKDRYTINFNLRQDGANYFTQMNGGATQRTWSAAFKWDVLNEPRWQKLHPADMLTLRLSYGFNNGLPEIDPPRLTMSDPVAGISGEEQAVISNFANPALQWEKTYTYNAAADFSFFHNRLNGTVEAYRKKANNLLANINVAEENGVNSFLLNSASVLNHGFEFSLQYQVIQNKRWQWSVGTNFALNYTKTLKTNFAGDGIIGNQQQYLDGNIIRSGTDPNTVYAFKYTGLDKAGSPTFRGIYDRDYTVQPTVAEYYANVFVPVGRRIPAADGSFFTRLSYKRWSLSAVCLIKLGYVQRLSNLYGAAGFVPNPAENASLDVTNRWSKPGDESHTNIPALNGQLGWQIYDQLTMTLIQYYHFDPSFAQTLLQQAPLYLISTQLAEMYNNSDIRTVNASHVRLSTLSLQYTLPQAMPNRKRSFKGMSCYVQAHDIMLAANKKLHGQDPELPAGTLPRRPSMTIGTAINF</sequence>
<dbReference type="STRING" id="1335309.GA0116948_10866"/>
<dbReference type="Pfam" id="PF13715">
    <property type="entry name" value="CarbopepD_reg_2"/>
    <property type="match status" value="1"/>
</dbReference>
<dbReference type="GO" id="GO:0009279">
    <property type="term" value="C:cell outer membrane"/>
    <property type="evidence" value="ECO:0007669"/>
    <property type="project" value="UniProtKB-SubCell"/>
</dbReference>
<keyword evidence="3 7" id="KW-1134">Transmembrane beta strand</keyword>
<keyword evidence="5 7" id="KW-0472">Membrane</keyword>
<dbReference type="InterPro" id="IPR008969">
    <property type="entry name" value="CarboxyPept-like_regulatory"/>
</dbReference>
<evidence type="ECO:0000256" key="2">
    <source>
        <dbReference type="ARBA" id="ARBA00022448"/>
    </source>
</evidence>
<evidence type="ECO:0000256" key="4">
    <source>
        <dbReference type="ARBA" id="ARBA00022692"/>
    </source>
</evidence>
<organism evidence="10 11">
    <name type="scientific">Chitinophaga costaii</name>
    <dbReference type="NCBI Taxonomy" id="1335309"/>
    <lineage>
        <taxon>Bacteria</taxon>
        <taxon>Pseudomonadati</taxon>
        <taxon>Bacteroidota</taxon>
        <taxon>Chitinophagia</taxon>
        <taxon>Chitinophagales</taxon>
        <taxon>Chitinophagaceae</taxon>
        <taxon>Chitinophaga</taxon>
    </lineage>
</organism>
<dbReference type="EMBL" id="FMAR01000008">
    <property type="protein sequence ID" value="SCC42248.1"/>
    <property type="molecule type" value="Genomic_DNA"/>
</dbReference>
<dbReference type="Proteomes" id="UP000242818">
    <property type="component" value="Unassembled WGS sequence"/>
</dbReference>
<name>A0A1C4EF68_9BACT</name>
<feature type="domain" description="TonB-dependent receptor plug" evidence="9">
    <location>
        <begin position="228"/>
        <end position="353"/>
    </location>
</feature>
<dbReference type="SUPFAM" id="SSF56935">
    <property type="entry name" value="Porins"/>
    <property type="match status" value="1"/>
</dbReference>
<feature type="coiled-coil region" evidence="8">
    <location>
        <begin position="881"/>
        <end position="908"/>
    </location>
</feature>
<keyword evidence="4 7" id="KW-0812">Transmembrane</keyword>
<dbReference type="NCBIfam" id="TIGR04057">
    <property type="entry name" value="SusC_RagA_signa"/>
    <property type="match status" value="1"/>
</dbReference>
<evidence type="ECO:0000256" key="6">
    <source>
        <dbReference type="ARBA" id="ARBA00023237"/>
    </source>
</evidence>
<dbReference type="InterPro" id="IPR039426">
    <property type="entry name" value="TonB-dep_rcpt-like"/>
</dbReference>
<dbReference type="SUPFAM" id="SSF49464">
    <property type="entry name" value="Carboxypeptidase regulatory domain-like"/>
    <property type="match status" value="1"/>
</dbReference>
<evidence type="ECO:0000313" key="11">
    <source>
        <dbReference type="Proteomes" id="UP000242818"/>
    </source>
</evidence>
<evidence type="ECO:0000256" key="7">
    <source>
        <dbReference type="PROSITE-ProRule" id="PRU01360"/>
    </source>
</evidence>
<evidence type="ECO:0000256" key="5">
    <source>
        <dbReference type="ARBA" id="ARBA00023136"/>
    </source>
</evidence>
<keyword evidence="6 7" id="KW-0998">Cell outer membrane</keyword>
<comment type="subcellular location">
    <subcellularLocation>
        <location evidence="1 7">Cell outer membrane</location>
        <topology evidence="1 7">Multi-pass membrane protein</topology>
    </subcellularLocation>
</comment>
<reference evidence="10 11" key="1">
    <citation type="submission" date="2016-08" db="EMBL/GenBank/DDBJ databases">
        <authorList>
            <person name="Seilhamer J.J."/>
        </authorList>
    </citation>
    <scope>NUCLEOTIDE SEQUENCE [LARGE SCALE GENOMIC DNA]</scope>
    <source>
        <strain evidence="10 11">A37T2</strain>
    </source>
</reference>
<accession>A0A1C4EF68</accession>
<evidence type="ECO:0000256" key="1">
    <source>
        <dbReference type="ARBA" id="ARBA00004571"/>
    </source>
</evidence>
<evidence type="ECO:0000313" key="10">
    <source>
        <dbReference type="EMBL" id="SCC42248.1"/>
    </source>
</evidence>
<dbReference type="InterPro" id="IPR037066">
    <property type="entry name" value="Plug_dom_sf"/>
</dbReference>
<dbReference type="Pfam" id="PF07715">
    <property type="entry name" value="Plug"/>
    <property type="match status" value="1"/>
</dbReference>
<dbReference type="PROSITE" id="PS52016">
    <property type="entry name" value="TONB_DEPENDENT_REC_3"/>
    <property type="match status" value="1"/>
</dbReference>
<dbReference type="AlphaFoldDB" id="A0A1C4EF68"/>
<dbReference type="InterPro" id="IPR023996">
    <property type="entry name" value="TonB-dep_OMP_SusC/RagA"/>
</dbReference>
<evidence type="ECO:0000259" key="9">
    <source>
        <dbReference type="Pfam" id="PF07715"/>
    </source>
</evidence>